<evidence type="ECO:0000256" key="5">
    <source>
        <dbReference type="SAM" id="Phobius"/>
    </source>
</evidence>
<feature type="transmembrane region" description="Helical" evidence="5">
    <location>
        <begin position="53"/>
        <end position="78"/>
    </location>
</feature>
<accession>A0A6A4HUM2</accession>
<feature type="transmembrane region" description="Helical" evidence="5">
    <location>
        <begin position="417"/>
        <end position="435"/>
    </location>
</feature>
<dbReference type="PANTHER" id="PTHR23508">
    <property type="entry name" value="CARBOXYLIC ACID TRANSPORTER PROTEIN HOMOLOG"/>
    <property type="match status" value="1"/>
</dbReference>
<name>A0A6A4HUM2_9AGAR</name>
<proteinExistence type="predicted"/>
<reference evidence="7" key="1">
    <citation type="journal article" date="2019" name="Environ. Microbiol.">
        <title>Fungal ecological strategies reflected in gene transcription - a case study of two litter decomposers.</title>
        <authorList>
            <person name="Barbi F."/>
            <person name="Kohler A."/>
            <person name="Barry K."/>
            <person name="Baskaran P."/>
            <person name="Daum C."/>
            <person name="Fauchery L."/>
            <person name="Ihrmark K."/>
            <person name="Kuo A."/>
            <person name="LaButti K."/>
            <person name="Lipzen A."/>
            <person name="Morin E."/>
            <person name="Grigoriev I.V."/>
            <person name="Henrissat B."/>
            <person name="Lindahl B."/>
            <person name="Martin F."/>
        </authorList>
    </citation>
    <scope>NUCLEOTIDE SEQUENCE</scope>
    <source>
        <strain evidence="7">JB14</strain>
    </source>
</reference>
<feature type="transmembrane region" description="Helical" evidence="5">
    <location>
        <begin position="157"/>
        <end position="178"/>
    </location>
</feature>
<dbReference type="EMBL" id="ML769445">
    <property type="protein sequence ID" value="KAE9401531.1"/>
    <property type="molecule type" value="Genomic_DNA"/>
</dbReference>
<keyword evidence="2 5" id="KW-0812">Transmembrane</keyword>
<organism evidence="7 8">
    <name type="scientific">Gymnopus androsaceus JB14</name>
    <dbReference type="NCBI Taxonomy" id="1447944"/>
    <lineage>
        <taxon>Eukaryota</taxon>
        <taxon>Fungi</taxon>
        <taxon>Dikarya</taxon>
        <taxon>Basidiomycota</taxon>
        <taxon>Agaricomycotina</taxon>
        <taxon>Agaricomycetes</taxon>
        <taxon>Agaricomycetidae</taxon>
        <taxon>Agaricales</taxon>
        <taxon>Marasmiineae</taxon>
        <taxon>Omphalotaceae</taxon>
        <taxon>Gymnopus</taxon>
    </lineage>
</organism>
<dbReference type="InterPro" id="IPR020846">
    <property type="entry name" value="MFS_dom"/>
</dbReference>
<dbReference type="Proteomes" id="UP000799118">
    <property type="component" value="Unassembled WGS sequence"/>
</dbReference>
<protein>
    <submittedName>
        <fullName evidence="7">Metabolite transporter</fullName>
    </submittedName>
</protein>
<sequence>MTDAKLSSRLSGVSLIFACGTALFSDGYANGVLSDVNVLLSRVYPNEIASTNYATVVSSLAFAGTVVGQECLSFGVLSDKVGRKFGMMSATAIVAFFSLLSAASEGAHHSASGTLAMLSACRFLLGIGVGAEYPCGSVSASEQTEQKSISKNAQHRWFALATSTFHPLEIGFLLTSSFLRRYDRYWLCLFSFVPLVVVYWIFGPNHLHAVWRISLGLGFVPAMLVFIWRLNMLEPDSYRKSSMRNIKIPYGLVLRRYWPSLVAISLTWFIYDFITFVNFLSPYFDGAKANFGFTVIHLFYIPGAFGGAFIVDYLGPKYTMITGLLCQAVIGFIMSGLYQQLTSHVVYGIFLSFGELGPGNCLGLLASKTSPTAVRGQFYGVAAAIGKIGAFVGTWAFPPMIKAFGGASTARGNTGPFWVGSGLAILSALITFFFIRPLSHDGMADEDEKFREYLEANGFDTSGMGLRETSSTTVVSDVEIEEEKAEKDSV</sequence>
<dbReference type="AlphaFoldDB" id="A0A6A4HUM2"/>
<feature type="transmembrane region" description="Helical" evidence="5">
    <location>
        <begin position="344"/>
        <end position="366"/>
    </location>
</feature>
<evidence type="ECO:0000313" key="7">
    <source>
        <dbReference type="EMBL" id="KAE9401531.1"/>
    </source>
</evidence>
<keyword evidence="8" id="KW-1185">Reference proteome</keyword>
<feature type="domain" description="Major facilitator superfamily (MFS) profile" evidence="6">
    <location>
        <begin position="15"/>
        <end position="439"/>
    </location>
</feature>
<feature type="transmembrane region" description="Helical" evidence="5">
    <location>
        <begin position="378"/>
        <end position="397"/>
    </location>
</feature>
<feature type="transmembrane region" description="Helical" evidence="5">
    <location>
        <begin position="209"/>
        <end position="231"/>
    </location>
</feature>
<dbReference type="SUPFAM" id="SSF103473">
    <property type="entry name" value="MFS general substrate transporter"/>
    <property type="match status" value="1"/>
</dbReference>
<dbReference type="PROSITE" id="PS50850">
    <property type="entry name" value="MFS"/>
    <property type="match status" value="1"/>
</dbReference>
<dbReference type="InterPro" id="IPR005828">
    <property type="entry name" value="MFS_sugar_transport-like"/>
</dbReference>
<dbReference type="GO" id="GO:0046943">
    <property type="term" value="F:carboxylic acid transmembrane transporter activity"/>
    <property type="evidence" value="ECO:0007669"/>
    <property type="project" value="TreeGrafter"/>
</dbReference>
<evidence type="ECO:0000256" key="1">
    <source>
        <dbReference type="ARBA" id="ARBA00004141"/>
    </source>
</evidence>
<dbReference type="Gene3D" id="1.20.1250.20">
    <property type="entry name" value="MFS general substrate transporter like domains"/>
    <property type="match status" value="1"/>
</dbReference>
<dbReference type="InterPro" id="IPR036259">
    <property type="entry name" value="MFS_trans_sf"/>
</dbReference>
<evidence type="ECO:0000256" key="3">
    <source>
        <dbReference type="ARBA" id="ARBA00022989"/>
    </source>
</evidence>
<gene>
    <name evidence="7" type="ORF">BT96DRAFT_992073</name>
</gene>
<feature type="transmembrane region" description="Helical" evidence="5">
    <location>
        <begin position="85"/>
        <end position="103"/>
    </location>
</feature>
<evidence type="ECO:0000313" key="8">
    <source>
        <dbReference type="Proteomes" id="UP000799118"/>
    </source>
</evidence>
<feature type="transmembrane region" description="Helical" evidence="5">
    <location>
        <begin position="185"/>
        <end position="203"/>
    </location>
</feature>
<dbReference type="GO" id="GO:0005886">
    <property type="term" value="C:plasma membrane"/>
    <property type="evidence" value="ECO:0007669"/>
    <property type="project" value="TreeGrafter"/>
</dbReference>
<dbReference type="OrthoDB" id="2261376at2759"/>
<feature type="transmembrane region" description="Helical" evidence="5">
    <location>
        <begin position="291"/>
        <end position="311"/>
    </location>
</feature>
<evidence type="ECO:0000259" key="6">
    <source>
        <dbReference type="PROSITE" id="PS50850"/>
    </source>
</evidence>
<comment type="subcellular location">
    <subcellularLocation>
        <location evidence="1">Membrane</location>
        <topology evidence="1">Multi-pass membrane protein</topology>
    </subcellularLocation>
</comment>
<feature type="transmembrane region" description="Helical" evidence="5">
    <location>
        <begin position="252"/>
        <end position="271"/>
    </location>
</feature>
<feature type="transmembrane region" description="Helical" evidence="5">
    <location>
        <begin position="318"/>
        <end position="338"/>
    </location>
</feature>
<keyword evidence="4 5" id="KW-0472">Membrane</keyword>
<evidence type="ECO:0000256" key="2">
    <source>
        <dbReference type="ARBA" id="ARBA00022692"/>
    </source>
</evidence>
<evidence type="ECO:0000256" key="4">
    <source>
        <dbReference type="ARBA" id="ARBA00023136"/>
    </source>
</evidence>
<dbReference type="PANTHER" id="PTHR23508:SF10">
    <property type="entry name" value="CARBOXYLIC ACID TRANSPORTER PROTEIN HOMOLOG"/>
    <property type="match status" value="1"/>
</dbReference>
<keyword evidence="3 5" id="KW-1133">Transmembrane helix</keyword>
<dbReference type="Pfam" id="PF00083">
    <property type="entry name" value="Sugar_tr"/>
    <property type="match status" value="2"/>
</dbReference>